<comment type="catalytic activity">
    <reaction evidence="16 18">
        <text>(6S)-NADPHX + ADP = AMP + phosphate + NADPH + H(+)</text>
        <dbReference type="Rhea" id="RHEA:32235"/>
        <dbReference type="ChEBI" id="CHEBI:15378"/>
        <dbReference type="ChEBI" id="CHEBI:43474"/>
        <dbReference type="ChEBI" id="CHEBI:57783"/>
        <dbReference type="ChEBI" id="CHEBI:64076"/>
        <dbReference type="ChEBI" id="CHEBI:456215"/>
        <dbReference type="ChEBI" id="CHEBI:456216"/>
        <dbReference type="EC" id="4.2.1.136"/>
    </reaction>
</comment>
<evidence type="ECO:0000256" key="1">
    <source>
        <dbReference type="ARBA" id="ARBA00000013"/>
    </source>
</evidence>
<dbReference type="PANTHER" id="PTHR12592">
    <property type="entry name" value="ATP-DEPENDENT (S)-NAD(P)H-HYDRATE DEHYDRATASE FAMILY MEMBER"/>
    <property type="match status" value="1"/>
</dbReference>
<evidence type="ECO:0000313" key="23">
    <source>
        <dbReference type="Proteomes" id="UP001177258"/>
    </source>
</evidence>
<keyword evidence="9 17" id="KW-0630">Potassium</keyword>
<dbReference type="Gene3D" id="3.40.50.10260">
    <property type="entry name" value="YjeF N-terminal domain"/>
    <property type="match status" value="1"/>
</dbReference>
<dbReference type="EMBL" id="JAUPEV010000009">
    <property type="protein sequence ID" value="MDO7253493.1"/>
    <property type="molecule type" value="Genomic_DNA"/>
</dbReference>
<evidence type="ECO:0000256" key="17">
    <source>
        <dbReference type="HAMAP-Rule" id="MF_01966"/>
    </source>
</evidence>
<evidence type="ECO:0000256" key="15">
    <source>
        <dbReference type="ARBA" id="ARBA00048238"/>
    </source>
</evidence>
<dbReference type="InterPro" id="IPR000631">
    <property type="entry name" value="CARKD"/>
</dbReference>
<dbReference type="AlphaFoldDB" id="A0AA90TFA3"/>
<feature type="binding site" evidence="17">
    <location>
        <position position="113"/>
    </location>
    <ligand>
        <name>K(+)</name>
        <dbReference type="ChEBI" id="CHEBI:29103"/>
    </ligand>
</feature>
<feature type="binding site" evidence="17">
    <location>
        <position position="57"/>
    </location>
    <ligand>
        <name>K(+)</name>
        <dbReference type="ChEBI" id="CHEBI:29103"/>
    </ligand>
</feature>
<dbReference type="PROSITE" id="PS01050">
    <property type="entry name" value="YJEF_C_2"/>
    <property type="match status" value="1"/>
</dbReference>
<dbReference type="InterPro" id="IPR029056">
    <property type="entry name" value="Ribokinase-like"/>
</dbReference>
<dbReference type="GO" id="GO:0110051">
    <property type="term" value="P:metabolite repair"/>
    <property type="evidence" value="ECO:0007669"/>
    <property type="project" value="TreeGrafter"/>
</dbReference>
<feature type="binding site" evidence="17">
    <location>
        <position position="146"/>
    </location>
    <ligand>
        <name>(6S)-NADPHX</name>
        <dbReference type="ChEBI" id="CHEBI:64076"/>
    </ligand>
</feature>
<dbReference type="EMBL" id="JAUYZK010000009">
    <property type="protein sequence ID" value="MDP2539420.1"/>
    <property type="molecule type" value="Genomic_DNA"/>
</dbReference>
<dbReference type="InterPro" id="IPR036652">
    <property type="entry name" value="YjeF_N_dom_sf"/>
</dbReference>
<dbReference type="PROSITE" id="PS51383">
    <property type="entry name" value="YJEF_C_3"/>
    <property type="match status" value="1"/>
</dbReference>
<keyword evidence="5 17" id="KW-0479">Metal-binding</keyword>
<proteinExistence type="inferred from homology"/>
<reference evidence="21" key="2">
    <citation type="submission" date="2023-07" db="EMBL/GenBank/DDBJ databases">
        <authorList>
            <person name="Aydin F."/>
            <person name="Tarhane S."/>
            <person name="Saticioglu I.B."/>
            <person name="Karakaya E."/>
            <person name="Abay S."/>
            <person name="Guran O."/>
            <person name="Bozkurt E."/>
            <person name="Uzum N."/>
            <person name="Olgun K."/>
            <person name="Jablonski D."/>
        </authorList>
    </citation>
    <scope>NUCLEOTIDE SEQUENCE</scope>
    <source>
        <strain evidence="21">Faydin-H75</strain>
    </source>
</reference>
<keyword evidence="7 18" id="KW-0067">ATP-binding</keyword>
<dbReference type="SUPFAM" id="SSF53613">
    <property type="entry name" value="Ribokinase-like"/>
    <property type="match status" value="1"/>
</dbReference>
<keyword evidence="11 17" id="KW-0413">Isomerase</keyword>
<dbReference type="RefSeq" id="WP_305517339.1">
    <property type="nucleotide sequence ID" value="NZ_JAUPEV010000009.1"/>
</dbReference>
<comment type="cofactor">
    <cofactor evidence="17 18">
        <name>K(+)</name>
        <dbReference type="ChEBI" id="CHEBI:29103"/>
    </cofactor>
    <text evidence="17 18">Binds 1 potassium ion per subunit.</text>
</comment>
<dbReference type="EC" id="5.1.99.6" evidence="17"/>
<organism evidence="22 23">
    <name type="scientific">Helicobacter cappadocius</name>
    <dbReference type="NCBI Taxonomy" id="3063998"/>
    <lineage>
        <taxon>Bacteria</taxon>
        <taxon>Pseudomonadati</taxon>
        <taxon>Campylobacterota</taxon>
        <taxon>Epsilonproteobacteria</taxon>
        <taxon>Campylobacterales</taxon>
        <taxon>Helicobacteraceae</taxon>
        <taxon>Helicobacter</taxon>
    </lineage>
</organism>
<evidence type="ECO:0000256" key="6">
    <source>
        <dbReference type="ARBA" id="ARBA00022741"/>
    </source>
</evidence>
<dbReference type="CDD" id="cd01171">
    <property type="entry name" value="YXKO-related"/>
    <property type="match status" value="1"/>
</dbReference>
<dbReference type="SUPFAM" id="SSF64153">
    <property type="entry name" value="YjeF N-terminal domain-like"/>
    <property type="match status" value="1"/>
</dbReference>
<evidence type="ECO:0000256" key="10">
    <source>
        <dbReference type="ARBA" id="ARBA00023027"/>
    </source>
</evidence>
<comment type="similarity">
    <text evidence="4 18">In the C-terminal section; belongs to the NnrD/CARKD family.</text>
</comment>
<name>A0AA90TFA3_9HELI</name>
<dbReference type="Pfam" id="PF03853">
    <property type="entry name" value="YjeF_N"/>
    <property type="match status" value="1"/>
</dbReference>
<dbReference type="GO" id="GO:0052856">
    <property type="term" value="F:NAD(P)HX epimerase activity"/>
    <property type="evidence" value="ECO:0007669"/>
    <property type="project" value="UniProtKB-UniRule"/>
</dbReference>
<dbReference type="GO" id="GO:0005524">
    <property type="term" value="F:ATP binding"/>
    <property type="evidence" value="ECO:0007669"/>
    <property type="project" value="UniProtKB-UniRule"/>
</dbReference>
<dbReference type="GO" id="GO:0046872">
    <property type="term" value="F:metal ion binding"/>
    <property type="evidence" value="ECO:0007669"/>
    <property type="project" value="UniProtKB-UniRule"/>
</dbReference>
<dbReference type="InterPro" id="IPR030677">
    <property type="entry name" value="Nnr"/>
</dbReference>
<evidence type="ECO:0000259" key="19">
    <source>
        <dbReference type="PROSITE" id="PS51383"/>
    </source>
</evidence>
<comment type="similarity">
    <text evidence="3 18">In the N-terminal section; belongs to the NnrE/AIBP family.</text>
</comment>
<dbReference type="PANTHER" id="PTHR12592:SF0">
    <property type="entry name" value="ATP-DEPENDENT (S)-NAD(P)H-HYDRATE DEHYDRATASE"/>
    <property type="match status" value="1"/>
</dbReference>
<reference evidence="22 24" key="1">
    <citation type="submission" date="2023-07" db="EMBL/GenBank/DDBJ databases">
        <title>Unpublished Manusciprt.</title>
        <authorList>
            <person name="Aydin F."/>
            <person name="Tarhane S."/>
            <person name="Saticioglu I.B."/>
            <person name="Karakaya E."/>
            <person name="Abay S."/>
            <person name="Guran O."/>
            <person name="Bozkurt E."/>
            <person name="Uzum N."/>
            <person name="Olgun K."/>
            <person name="Jablonski D."/>
        </authorList>
    </citation>
    <scope>NUCLEOTIDE SEQUENCE</scope>
    <source>
        <strain evidence="24">faydin-H75</strain>
        <strain evidence="22">Faydin-H76</strain>
    </source>
</reference>
<evidence type="ECO:0000256" key="5">
    <source>
        <dbReference type="ARBA" id="ARBA00022723"/>
    </source>
</evidence>
<comment type="function">
    <text evidence="17">Catalyzes the epimerization of the S- and R-forms of NAD(P)HX, a damaged form of NAD(P)H that is a result of enzymatic or heat-dependent hydration. This is a prerequisite for the S-specific NAD(P)H-hydrate dehydratase to allow the repair of both epimers of NAD(P)HX.</text>
</comment>
<evidence type="ECO:0000256" key="7">
    <source>
        <dbReference type="ARBA" id="ARBA00022840"/>
    </source>
</evidence>
<evidence type="ECO:0000256" key="11">
    <source>
        <dbReference type="ARBA" id="ARBA00023235"/>
    </source>
</evidence>
<keyword evidence="12 18" id="KW-0456">Lyase</keyword>
<comment type="catalytic activity">
    <reaction evidence="15 18">
        <text>(6S)-NADHX + ADP = AMP + phosphate + NADH + H(+)</text>
        <dbReference type="Rhea" id="RHEA:32223"/>
        <dbReference type="ChEBI" id="CHEBI:15378"/>
        <dbReference type="ChEBI" id="CHEBI:43474"/>
        <dbReference type="ChEBI" id="CHEBI:57945"/>
        <dbReference type="ChEBI" id="CHEBI:64074"/>
        <dbReference type="ChEBI" id="CHEBI:456215"/>
        <dbReference type="ChEBI" id="CHEBI:456216"/>
        <dbReference type="EC" id="4.2.1.136"/>
    </reaction>
</comment>
<feature type="binding site" evidence="17">
    <location>
        <begin position="117"/>
        <end position="123"/>
    </location>
    <ligand>
        <name>(6S)-NADPHX</name>
        <dbReference type="ChEBI" id="CHEBI:64076"/>
    </ligand>
</feature>
<evidence type="ECO:0000256" key="18">
    <source>
        <dbReference type="PIRNR" id="PIRNR017184"/>
    </source>
</evidence>
<dbReference type="NCBIfam" id="TIGR00196">
    <property type="entry name" value="yjeF_cterm"/>
    <property type="match status" value="1"/>
</dbReference>
<protein>
    <recommendedName>
        <fullName evidence="17">NAD(P)H-hydrate epimerase</fullName>
        <ecNumber evidence="17">5.1.99.6</ecNumber>
    </recommendedName>
    <alternativeName>
        <fullName evidence="17">NAD(P)HX epimerase</fullName>
    </alternativeName>
</protein>
<comment type="caution">
    <text evidence="22">The sequence shown here is derived from an EMBL/GenBank/DDBJ whole genome shotgun (WGS) entry which is preliminary data.</text>
</comment>
<evidence type="ECO:0000256" key="13">
    <source>
        <dbReference type="ARBA" id="ARBA00023268"/>
    </source>
</evidence>
<dbReference type="GO" id="GO:0052855">
    <property type="term" value="F:ADP-dependent NAD(P)H-hydrate dehydratase activity"/>
    <property type="evidence" value="ECO:0007669"/>
    <property type="project" value="UniProtKB-UniRule"/>
</dbReference>
<feature type="domain" description="YjeF N-terminal" evidence="20">
    <location>
        <begin position="8"/>
        <end position="202"/>
    </location>
</feature>
<feature type="binding site" evidence="17">
    <location>
        <begin position="56"/>
        <end position="60"/>
    </location>
    <ligand>
        <name>(6S)-NADPHX</name>
        <dbReference type="ChEBI" id="CHEBI:64076"/>
    </ligand>
</feature>
<gene>
    <name evidence="17" type="primary">nnrE</name>
    <name evidence="21" type="ORF">Q5I04_06175</name>
    <name evidence="22" type="ORF">Q5I06_06500</name>
</gene>
<evidence type="ECO:0000313" key="21">
    <source>
        <dbReference type="EMBL" id="MDO7253493.1"/>
    </source>
</evidence>
<dbReference type="InterPro" id="IPR004443">
    <property type="entry name" value="YjeF_N_dom"/>
</dbReference>
<dbReference type="HAMAP" id="MF_01966">
    <property type="entry name" value="NADHX_epimerase"/>
    <property type="match status" value="1"/>
</dbReference>
<dbReference type="Pfam" id="PF01256">
    <property type="entry name" value="Carb_kinase"/>
    <property type="match status" value="1"/>
</dbReference>
<comment type="catalytic activity">
    <reaction evidence="2 17 18">
        <text>(6R)-NADPHX = (6S)-NADPHX</text>
        <dbReference type="Rhea" id="RHEA:32227"/>
        <dbReference type="ChEBI" id="CHEBI:64076"/>
        <dbReference type="ChEBI" id="CHEBI:64077"/>
        <dbReference type="EC" id="5.1.99.6"/>
    </reaction>
</comment>
<comment type="catalytic activity">
    <reaction evidence="1 17 18">
        <text>(6R)-NADHX = (6S)-NADHX</text>
        <dbReference type="Rhea" id="RHEA:32215"/>
        <dbReference type="ChEBI" id="CHEBI:64074"/>
        <dbReference type="ChEBI" id="CHEBI:64075"/>
        <dbReference type="EC" id="5.1.99.6"/>
    </reaction>
</comment>
<evidence type="ECO:0000256" key="2">
    <source>
        <dbReference type="ARBA" id="ARBA00000909"/>
    </source>
</evidence>
<dbReference type="NCBIfam" id="TIGR00197">
    <property type="entry name" value="yjeF_nterm"/>
    <property type="match status" value="1"/>
</dbReference>
<dbReference type="Proteomes" id="UP001177258">
    <property type="component" value="Unassembled WGS sequence"/>
</dbReference>
<evidence type="ECO:0000256" key="12">
    <source>
        <dbReference type="ARBA" id="ARBA00023239"/>
    </source>
</evidence>
<comment type="caution">
    <text evidence="17">Lacks conserved residue(s) required for the propagation of feature annotation.</text>
</comment>
<accession>A0AA90TFA3</accession>
<reference evidence="21 23" key="3">
    <citation type="journal article" date="2024" name="Syst. Appl. Microbiol.">
        <title>Helicobacter cappadocius sp. nov., from lizards: The first psychrotrophic Helicobacter species.</title>
        <authorList>
            <person name="Aydin F."/>
            <person name="Tarhane S."/>
            <person name="Karakaya E."/>
            <person name="Abay S."/>
            <person name="Kayman T."/>
            <person name="Guran O."/>
            <person name="Bozkurt E."/>
            <person name="Uzum N."/>
            <person name="Avci A."/>
            <person name="Olgun K."/>
            <person name="Jablonski D."/>
            <person name="Guran C."/>
            <person name="Burcin Saticioglu I."/>
        </authorList>
    </citation>
    <scope>NUCLEOTIDE SEQUENCE [LARGE SCALE GENOMIC DNA]</scope>
    <source>
        <strain evidence="21">Faydin-H75</strain>
        <strain evidence="23">faydin-H76</strain>
    </source>
</reference>
<feature type="domain" description="YjeF C-terminal" evidence="19">
    <location>
        <begin position="210"/>
        <end position="460"/>
    </location>
</feature>
<comment type="similarity">
    <text evidence="17">Belongs to the NnrE/AIBP family.</text>
</comment>
<evidence type="ECO:0000259" key="20">
    <source>
        <dbReference type="PROSITE" id="PS51385"/>
    </source>
</evidence>
<keyword evidence="24" id="KW-1185">Reference proteome</keyword>
<dbReference type="InterPro" id="IPR017953">
    <property type="entry name" value="Carbohydrate_kinase_pred_CS"/>
</dbReference>
<keyword evidence="8 17" id="KW-0521">NADP</keyword>
<comment type="function">
    <text evidence="14 18">Bifunctional enzyme that catalyzes the epimerization of the S- and R-forms of NAD(P)HX and the dehydration of the S-form of NAD(P)HX at the expense of ADP, which is converted to AMP. This allows the repair of both epimers of NAD(P)HX, a damaged form of NAD(P)H that is a result of enzymatic or heat-dependent hydration.</text>
</comment>
<keyword evidence="10 17" id="KW-0520">NAD</keyword>
<evidence type="ECO:0000256" key="16">
    <source>
        <dbReference type="ARBA" id="ARBA00049209"/>
    </source>
</evidence>
<feature type="binding site" evidence="17">
    <location>
        <position position="149"/>
    </location>
    <ligand>
        <name>K(+)</name>
        <dbReference type="ChEBI" id="CHEBI:29103"/>
    </ligand>
</feature>
<dbReference type="PIRSF" id="PIRSF017184">
    <property type="entry name" value="Nnr"/>
    <property type="match status" value="1"/>
</dbReference>
<evidence type="ECO:0000256" key="9">
    <source>
        <dbReference type="ARBA" id="ARBA00022958"/>
    </source>
</evidence>
<evidence type="ECO:0000256" key="8">
    <source>
        <dbReference type="ARBA" id="ARBA00022857"/>
    </source>
</evidence>
<dbReference type="PROSITE" id="PS51385">
    <property type="entry name" value="YJEF_N"/>
    <property type="match status" value="1"/>
</dbReference>
<evidence type="ECO:0000256" key="14">
    <source>
        <dbReference type="ARBA" id="ARBA00025153"/>
    </source>
</evidence>
<dbReference type="Proteomes" id="UP001240777">
    <property type="component" value="Unassembled WGS sequence"/>
</dbReference>
<keyword evidence="6 17" id="KW-0547">Nucleotide-binding</keyword>
<evidence type="ECO:0000313" key="22">
    <source>
        <dbReference type="EMBL" id="MDP2539420.1"/>
    </source>
</evidence>
<evidence type="ECO:0000313" key="24">
    <source>
        <dbReference type="Proteomes" id="UP001240777"/>
    </source>
</evidence>
<keyword evidence="13" id="KW-0511">Multifunctional enzyme</keyword>
<evidence type="ECO:0000256" key="4">
    <source>
        <dbReference type="ARBA" id="ARBA00009524"/>
    </source>
</evidence>
<evidence type="ECO:0000256" key="3">
    <source>
        <dbReference type="ARBA" id="ARBA00006001"/>
    </source>
</evidence>
<dbReference type="Gene3D" id="3.40.1190.20">
    <property type="match status" value="1"/>
</dbReference>
<sequence length="460" mass="50418">MQNIYKNLEVLDKRSIDKYILNEEILIENAANSLYSLILKITHKMSVITIVCGSGNNGADGYALARKLLGDYIVRVFVFKEPKTKMCQLQYNRAVEAGIERIKKILPCDVIVDCLFGSGFVGDISADIQKLISEMNKSARIRIACDIPSGINTEGNIENVAFIADYTVSMGALKSCLFSDIAKDYIGEVTIGDLGVSRRLYEVDSNMQLLEKNDMELPCRKSNNVHKGDFGHLCVYVGDKSGAGLLSALAGFAFGAGLVSVMGKGFEKPIELMSTTEIPHNAGAFVIGMGMGELPFDIEKIPYHIPCVLDADMFYQECIVDIIHSHKELVLTPHPKEFVSLLKICKIADIGVEELSKNKIEILREFAIKFPNVVCLLKGSNTLIAQDDRIYINTFGTPALAKGGSGDVLSGMIGSLIVQGYDRIRATITASLAHSFGGRKEKTTYALTPLKLIENIKNII</sequence>